<dbReference type="AlphaFoldDB" id="A0A974WEI4"/>
<proteinExistence type="predicted"/>
<dbReference type="Proteomes" id="UP000662783">
    <property type="component" value="Chromosome"/>
</dbReference>
<keyword evidence="1" id="KW-0472">Membrane</keyword>
<dbReference type="KEGG" id="fuv:JR347_13635"/>
<sequence length="198" mass="22317">MSKDFDDIKNKWQSAKKEQSTSKVSAVELIELSKKKMKSVVNMHLANMGILIITFIGIVAFIVYLARFQETLSHIGVALMLGGLAIRIVIEGYSIYLSSAIDLSKSVQEVNEQYLGFYNYRKRIHGPVTITILVLYVIGYFLLLPEFNVYLSDTMMIFITVSLIPAAFIVGYSIKNGIKKEMGILTELMDTRDSLTIE</sequence>
<protein>
    <submittedName>
        <fullName evidence="2">Uncharacterized protein</fullName>
    </submittedName>
</protein>
<name>A0A974WEI4_9BACT</name>
<organism evidence="2 3">
    <name type="scientific">Fulvivirga lutea</name>
    <dbReference type="NCBI Taxonomy" id="2810512"/>
    <lineage>
        <taxon>Bacteria</taxon>
        <taxon>Pseudomonadati</taxon>
        <taxon>Bacteroidota</taxon>
        <taxon>Cytophagia</taxon>
        <taxon>Cytophagales</taxon>
        <taxon>Fulvivirgaceae</taxon>
        <taxon>Fulvivirga</taxon>
    </lineage>
</organism>
<feature type="transmembrane region" description="Helical" evidence="1">
    <location>
        <begin position="45"/>
        <end position="66"/>
    </location>
</feature>
<gene>
    <name evidence="2" type="ORF">JR347_13635</name>
</gene>
<keyword evidence="1" id="KW-0812">Transmembrane</keyword>
<keyword evidence="1" id="KW-1133">Transmembrane helix</keyword>
<accession>A0A974WEI4</accession>
<feature type="transmembrane region" description="Helical" evidence="1">
    <location>
        <begin position="155"/>
        <end position="174"/>
    </location>
</feature>
<evidence type="ECO:0000313" key="3">
    <source>
        <dbReference type="Proteomes" id="UP000662783"/>
    </source>
</evidence>
<reference evidence="2" key="1">
    <citation type="submission" date="2021-02" db="EMBL/GenBank/DDBJ databases">
        <title>Fulvivirga sp. S481 isolated from sea water.</title>
        <authorList>
            <person name="Bae S.S."/>
            <person name="Baek K."/>
        </authorList>
    </citation>
    <scope>NUCLEOTIDE SEQUENCE</scope>
    <source>
        <strain evidence="2">S481</strain>
    </source>
</reference>
<dbReference type="RefSeq" id="WP_205721145.1">
    <property type="nucleotide sequence ID" value="NZ_CP070608.1"/>
</dbReference>
<evidence type="ECO:0000313" key="2">
    <source>
        <dbReference type="EMBL" id="QSE96631.1"/>
    </source>
</evidence>
<dbReference type="EMBL" id="CP070608">
    <property type="protein sequence ID" value="QSE96631.1"/>
    <property type="molecule type" value="Genomic_DNA"/>
</dbReference>
<evidence type="ECO:0000256" key="1">
    <source>
        <dbReference type="SAM" id="Phobius"/>
    </source>
</evidence>
<keyword evidence="3" id="KW-1185">Reference proteome</keyword>
<feature type="transmembrane region" description="Helical" evidence="1">
    <location>
        <begin position="124"/>
        <end position="143"/>
    </location>
</feature>
<feature type="transmembrane region" description="Helical" evidence="1">
    <location>
        <begin position="72"/>
        <end position="90"/>
    </location>
</feature>